<reference evidence="3" key="1">
    <citation type="journal article" date="2013" name="Genome Announc.">
        <title>Draft Genome Sequence of D-Branched-Chain Amino Acid Producer Lactobacillus otakiensis JCM 15040T, Isolated from a Traditional Japanese Pickle.</title>
        <authorList>
            <person name="Doi K."/>
            <person name="Mori K."/>
            <person name="Mutaguchi Y."/>
            <person name="Tashiro K."/>
            <person name="Fujino Y."/>
            <person name="Ohmori T."/>
            <person name="Kuhara S."/>
            <person name="Ohshima T."/>
        </authorList>
    </citation>
    <scope>NUCLEOTIDE SEQUENCE [LARGE SCALE GENOMIC DNA]</scope>
    <source>
        <strain evidence="3">JCM 15040</strain>
    </source>
</reference>
<dbReference type="PATRIC" id="fig|1423780.4.peg.1429"/>
<evidence type="ECO:0000313" key="2">
    <source>
        <dbReference type="EMBL" id="GAD15672.1"/>
    </source>
</evidence>
<sequence>MKKQTILYGLSLAALAASTYAAHKSNQNYEKYLAAIVKDTKESAPLKGFKYMGSWSVLPNPDSDVDVFHFGFNYLDQNGDNKIEEFWVNGTTKKILKHQLVSL</sequence>
<dbReference type="RefSeq" id="WP_020280135.1">
    <property type="nucleotide sequence ID" value="NZ_AZED01000014.1"/>
</dbReference>
<evidence type="ECO:0000256" key="1">
    <source>
        <dbReference type="SAM" id="SignalP"/>
    </source>
</evidence>
<dbReference type="STRING" id="1423780.FD05_GL001418"/>
<name>S4NER5_9LACO</name>
<keyword evidence="1" id="KW-0732">Signal</keyword>
<accession>S4NER5</accession>
<dbReference type="eggNOG" id="ENOG503185K">
    <property type="taxonomic scope" value="Bacteria"/>
</dbReference>
<keyword evidence="3" id="KW-1185">Reference proteome</keyword>
<organism evidence="2 3">
    <name type="scientific">Lentilactobacillus otakiensis DSM 19908 = JCM 15040</name>
    <dbReference type="NCBI Taxonomy" id="1423780"/>
    <lineage>
        <taxon>Bacteria</taxon>
        <taxon>Bacillati</taxon>
        <taxon>Bacillota</taxon>
        <taxon>Bacilli</taxon>
        <taxon>Lactobacillales</taxon>
        <taxon>Lactobacillaceae</taxon>
        <taxon>Lentilactobacillus</taxon>
    </lineage>
</organism>
<protein>
    <submittedName>
        <fullName evidence="2">Uncharacterized protein</fullName>
    </submittedName>
</protein>
<feature type="signal peptide" evidence="1">
    <location>
        <begin position="1"/>
        <end position="21"/>
    </location>
</feature>
<dbReference type="OrthoDB" id="2322514at2"/>
<dbReference type="AlphaFoldDB" id="S4NER5"/>
<feature type="chain" id="PRO_5038607455" evidence="1">
    <location>
        <begin position="22"/>
        <end position="103"/>
    </location>
</feature>
<dbReference type="GeneID" id="301048647"/>
<comment type="caution">
    <text evidence="2">The sequence shown here is derived from an EMBL/GenBank/DDBJ whole genome shotgun (WGS) entry which is preliminary data.</text>
</comment>
<evidence type="ECO:0000313" key="3">
    <source>
        <dbReference type="Proteomes" id="UP000016361"/>
    </source>
</evidence>
<gene>
    <name evidence="2" type="ORF">LOT_0210</name>
</gene>
<proteinExistence type="predicted"/>
<dbReference type="Proteomes" id="UP000016361">
    <property type="component" value="Unassembled WGS sequence"/>
</dbReference>
<dbReference type="EMBL" id="BASH01000001">
    <property type="protein sequence ID" value="GAD15672.1"/>
    <property type="molecule type" value="Genomic_DNA"/>
</dbReference>